<reference evidence="2" key="1">
    <citation type="submission" date="2019-08" db="EMBL/GenBank/DDBJ databases">
        <authorList>
            <person name="Kucharzyk K."/>
            <person name="Murdoch R.W."/>
            <person name="Higgins S."/>
            <person name="Loffler F."/>
        </authorList>
    </citation>
    <scope>NUCLEOTIDE SEQUENCE</scope>
</reference>
<sequence length="219" mass="24821">MSHRYAVVDYDMCIWEVKEIFDSNKKVSIVLVEKERQIIGYVTRTILDIELGKHLDSLTGLYKKDYMFYHAFNFIRHGKNATIIFLDLNNFGYIDKKYGHIAGDMILKGVADILNNCLENDCYLCRYAGDEFAIVSSDSSNECKLLAENIVKTIEEYSFFNDISVSAAVGITGGRIKFKEDEEILVFLNDLVNVASLASTKAKKDITTPVVIKNIDEIA</sequence>
<dbReference type="InterPro" id="IPR000160">
    <property type="entry name" value="GGDEF_dom"/>
</dbReference>
<dbReference type="PANTHER" id="PTHR45138">
    <property type="entry name" value="REGULATORY COMPONENTS OF SENSORY TRANSDUCTION SYSTEM"/>
    <property type="match status" value="1"/>
</dbReference>
<dbReference type="EMBL" id="VSSQ01061816">
    <property type="protein sequence ID" value="MPN15108.1"/>
    <property type="molecule type" value="Genomic_DNA"/>
</dbReference>
<gene>
    <name evidence="2" type="ORF">SDC9_162437</name>
</gene>
<organism evidence="2">
    <name type="scientific">bioreactor metagenome</name>
    <dbReference type="NCBI Taxonomy" id="1076179"/>
    <lineage>
        <taxon>unclassified sequences</taxon>
        <taxon>metagenomes</taxon>
        <taxon>ecological metagenomes</taxon>
    </lineage>
</organism>
<evidence type="ECO:0000313" key="2">
    <source>
        <dbReference type="EMBL" id="MPN15108.1"/>
    </source>
</evidence>
<name>A0A645FL19_9ZZZZ</name>
<protein>
    <recommendedName>
        <fullName evidence="1">GGDEF domain-containing protein</fullName>
    </recommendedName>
</protein>
<feature type="domain" description="GGDEF" evidence="1">
    <location>
        <begin position="79"/>
        <end position="215"/>
    </location>
</feature>
<dbReference type="InterPro" id="IPR029787">
    <property type="entry name" value="Nucleotide_cyclase"/>
</dbReference>
<dbReference type="InterPro" id="IPR050469">
    <property type="entry name" value="Diguanylate_Cyclase"/>
</dbReference>
<proteinExistence type="predicted"/>
<dbReference type="InterPro" id="IPR043128">
    <property type="entry name" value="Rev_trsase/Diguanyl_cyclase"/>
</dbReference>
<dbReference type="PROSITE" id="PS50887">
    <property type="entry name" value="GGDEF"/>
    <property type="match status" value="1"/>
</dbReference>
<evidence type="ECO:0000259" key="1">
    <source>
        <dbReference type="PROSITE" id="PS50887"/>
    </source>
</evidence>
<accession>A0A645FL19</accession>
<dbReference type="NCBIfam" id="TIGR00254">
    <property type="entry name" value="GGDEF"/>
    <property type="match status" value="1"/>
</dbReference>
<dbReference type="GO" id="GO:0005886">
    <property type="term" value="C:plasma membrane"/>
    <property type="evidence" value="ECO:0007669"/>
    <property type="project" value="TreeGrafter"/>
</dbReference>
<dbReference type="AlphaFoldDB" id="A0A645FL19"/>
<dbReference type="Pfam" id="PF00990">
    <property type="entry name" value="GGDEF"/>
    <property type="match status" value="1"/>
</dbReference>
<dbReference type="PANTHER" id="PTHR45138:SF9">
    <property type="entry name" value="DIGUANYLATE CYCLASE DGCM-RELATED"/>
    <property type="match status" value="1"/>
</dbReference>
<dbReference type="GO" id="GO:1902201">
    <property type="term" value="P:negative regulation of bacterial-type flagellum-dependent cell motility"/>
    <property type="evidence" value="ECO:0007669"/>
    <property type="project" value="TreeGrafter"/>
</dbReference>
<dbReference type="GO" id="GO:0043709">
    <property type="term" value="P:cell adhesion involved in single-species biofilm formation"/>
    <property type="evidence" value="ECO:0007669"/>
    <property type="project" value="TreeGrafter"/>
</dbReference>
<comment type="caution">
    <text evidence="2">The sequence shown here is derived from an EMBL/GenBank/DDBJ whole genome shotgun (WGS) entry which is preliminary data.</text>
</comment>
<dbReference type="GO" id="GO:0052621">
    <property type="term" value="F:diguanylate cyclase activity"/>
    <property type="evidence" value="ECO:0007669"/>
    <property type="project" value="TreeGrafter"/>
</dbReference>
<dbReference type="Gene3D" id="3.30.70.270">
    <property type="match status" value="1"/>
</dbReference>
<dbReference type="CDD" id="cd01949">
    <property type="entry name" value="GGDEF"/>
    <property type="match status" value="1"/>
</dbReference>
<dbReference type="SMART" id="SM00267">
    <property type="entry name" value="GGDEF"/>
    <property type="match status" value="1"/>
</dbReference>
<dbReference type="SUPFAM" id="SSF55073">
    <property type="entry name" value="Nucleotide cyclase"/>
    <property type="match status" value="1"/>
</dbReference>